<dbReference type="SUPFAM" id="SSF55785">
    <property type="entry name" value="PYP-like sensor domain (PAS domain)"/>
    <property type="match status" value="1"/>
</dbReference>
<evidence type="ECO:0000313" key="2">
    <source>
        <dbReference type="EMBL" id="MBB6071659.1"/>
    </source>
</evidence>
<accession>A0A841H170</accession>
<keyword evidence="3" id="KW-1185">Reference proteome</keyword>
<proteinExistence type="predicted"/>
<comment type="caution">
    <text evidence="2">The sequence shown here is derived from an EMBL/GenBank/DDBJ whole genome shotgun (WGS) entry which is preliminary data.</text>
</comment>
<dbReference type="EMBL" id="JACHIA010000010">
    <property type="protein sequence ID" value="MBB6071659.1"/>
    <property type="molecule type" value="Genomic_DNA"/>
</dbReference>
<gene>
    <name evidence="2" type="ORF">HNQ61_003298</name>
</gene>
<dbReference type="RefSeq" id="WP_170032282.1">
    <property type="nucleotide sequence ID" value="NZ_JABDTL010000001.1"/>
</dbReference>
<organism evidence="2 3">
    <name type="scientific">Longimicrobium terrae</name>
    <dbReference type="NCBI Taxonomy" id="1639882"/>
    <lineage>
        <taxon>Bacteria</taxon>
        <taxon>Pseudomonadati</taxon>
        <taxon>Gemmatimonadota</taxon>
        <taxon>Longimicrobiia</taxon>
        <taxon>Longimicrobiales</taxon>
        <taxon>Longimicrobiaceae</taxon>
        <taxon>Longimicrobium</taxon>
    </lineage>
</organism>
<reference evidence="2 3" key="1">
    <citation type="submission" date="2020-08" db="EMBL/GenBank/DDBJ databases">
        <title>Genomic Encyclopedia of Type Strains, Phase IV (KMG-IV): sequencing the most valuable type-strain genomes for metagenomic binning, comparative biology and taxonomic classification.</title>
        <authorList>
            <person name="Goeker M."/>
        </authorList>
    </citation>
    <scope>NUCLEOTIDE SEQUENCE [LARGE SCALE GENOMIC DNA]</scope>
    <source>
        <strain evidence="2 3">DSM 29007</strain>
    </source>
</reference>
<dbReference type="InterPro" id="IPR035965">
    <property type="entry name" value="PAS-like_dom_sf"/>
</dbReference>
<dbReference type="Gene3D" id="3.30.450.20">
    <property type="entry name" value="PAS domain"/>
    <property type="match status" value="1"/>
</dbReference>
<dbReference type="Pfam" id="PF08448">
    <property type="entry name" value="PAS_4"/>
    <property type="match status" value="1"/>
</dbReference>
<sequence>MNNRISALSSCVLCDSPLAGNGTGGQIGFCLNCAGELGMMPVEDLMGLTADDLDLLPFGFVTVDDAGVVEAFNAFEERLSGLQAARVLGRSFFRDVAPCTAVQEFEGRYRAMVERGEAGMDRFRYLFRFKSGERLVQITMTYMPDKKKGVLIVRNLDRA</sequence>
<dbReference type="AlphaFoldDB" id="A0A841H170"/>
<evidence type="ECO:0000313" key="3">
    <source>
        <dbReference type="Proteomes" id="UP000582837"/>
    </source>
</evidence>
<name>A0A841H170_9BACT</name>
<protein>
    <submittedName>
        <fullName evidence="2">Photoactive yellow protein</fullName>
    </submittedName>
</protein>
<dbReference type="Proteomes" id="UP000582837">
    <property type="component" value="Unassembled WGS sequence"/>
</dbReference>
<evidence type="ECO:0000259" key="1">
    <source>
        <dbReference type="Pfam" id="PF08448"/>
    </source>
</evidence>
<dbReference type="InterPro" id="IPR013656">
    <property type="entry name" value="PAS_4"/>
</dbReference>
<feature type="domain" description="PAS fold-4" evidence="1">
    <location>
        <begin position="53"/>
        <end position="145"/>
    </location>
</feature>